<feature type="compositionally biased region" description="Low complexity" evidence="1">
    <location>
        <begin position="43"/>
        <end position="54"/>
    </location>
</feature>
<dbReference type="OrthoDB" id="16880at2759"/>
<sequence>MSDAEQESTPPSVKKLLGNFQKEDSKTNVGSPSTERKIGGSGSSFRTSSTNSLGGSSGSIGKPTHQNITDTSSITKEKSGAVVEKFLKEEILPSGRAPGSVHRSAINKPPPNENDNKASKINKFTGNPHPVYQLMLAGKNFESSTTKKKIVIPPSSAY</sequence>
<comment type="caution">
    <text evidence="2">The sequence shown here is derived from an EMBL/GenBank/DDBJ whole genome shotgun (WGS) entry which is preliminary data.</text>
</comment>
<name>A0A152A6W2_TIELA</name>
<evidence type="ECO:0000313" key="2">
    <source>
        <dbReference type="EMBL" id="KYR01936.1"/>
    </source>
</evidence>
<keyword evidence="3" id="KW-1185">Reference proteome</keyword>
<evidence type="ECO:0000256" key="1">
    <source>
        <dbReference type="SAM" id="MobiDB-lite"/>
    </source>
</evidence>
<dbReference type="Proteomes" id="UP000076078">
    <property type="component" value="Unassembled WGS sequence"/>
</dbReference>
<accession>A0A152A6W2</accession>
<dbReference type="EMBL" id="LODT01000004">
    <property type="protein sequence ID" value="KYR01936.1"/>
    <property type="molecule type" value="Genomic_DNA"/>
</dbReference>
<feature type="region of interest" description="Disordered" evidence="1">
    <location>
        <begin position="93"/>
        <end position="126"/>
    </location>
</feature>
<gene>
    <name evidence="2" type="ORF">DLAC_00726</name>
</gene>
<proteinExistence type="predicted"/>
<feature type="compositionally biased region" description="Polar residues" evidence="1">
    <location>
        <begin position="64"/>
        <end position="74"/>
    </location>
</feature>
<evidence type="ECO:0000313" key="3">
    <source>
        <dbReference type="Proteomes" id="UP000076078"/>
    </source>
</evidence>
<organism evidence="2 3">
    <name type="scientific">Tieghemostelium lacteum</name>
    <name type="common">Slime mold</name>
    <name type="synonym">Dictyostelium lacteum</name>
    <dbReference type="NCBI Taxonomy" id="361077"/>
    <lineage>
        <taxon>Eukaryota</taxon>
        <taxon>Amoebozoa</taxon>
        <taxon>Evosea</taxon>
        <taxon>Eumycetozoa</taxon>
        <taxon>Dictyostelia</taxon>
        <taxon>Dictyosteliales</taxon>
        <taxon>Raperosteliaceae</taxon>
        <taxon>Tieghemostelium</taxon>
    </lineage>
</organism>
<protein>
    <submittedName>
        <fullName evidence="2">Uncharacterized protein</fullName>
    </submittedName>
</protein>
<dbReference type="AlphaFoldDB" id="A0A152A6W2"/>
<dbReference type="FunCoup" id="A0A152A6W2">
    <property type="interactions" value="738"/>
</dbReference>
<feature type="region of interest" description="Disordered" evidence="1">
    <location>
        <begin position="1"/>
        <end position="76"/>
    </location>
</feature>
<reference evidence="2 3" key="1">
    <citation type="submission" date="2015-12" db="EMBL/GenBank/DDBJ databases">
        <title>Dictyostelia acquired genes for synthesis and detection of signals that induce cell-type specialization by lateral gene transfer from prokaryotes.</title>
        <authorList>
            <person name="Gloeckner G."/>
            <person name="Schaap P."/>
        </authorList>
    </citation>
    <scope>NUCLEOTIDE SEQUENCE [LARGE SCALE GENOMIC DNA]</scope>
    <source>
        <strain evidence="2 3">TK</strain>
    </source>
</reference>
<dbReference type="InParanoid" id="A0A152A6W2"/>